<accession>A0A443PGE0</accession>
<dbReference type="CDD" id="cd00475">
    <property type="entry name" value="Cis_IPPS"/>
    <property type="match status" value="1"/>
</dbReference>
<dbReference type="HAMAP" id="MF_01139">
    <property type="entry name" value="ISPT"/>
    <property type="match status" value="1"/>
</dbReference>
<dbReference type="SUPFAM" id="SSF64005">
    <property type="entry name" value="Undecaprenyl diphosphate synthase"/>
    <property type="match status" value="1"/>
</dbReference>
<comment type="caution">
    <text evidence="4">The sequence shown here is derived from an EMBL/GenBank/DDBJ whole genome shotgun (WGS) entry which is preliminary data.</text>
</comment>
<dbReference type="SMR" id="A0A443PGE0"/>
<comment type="cofactor">
    <cofactor evidence="1">
        <name>Mg(2+)</name>
        <dbReference type="ChEBI" id="CHEBI:18420"/>
    </cofactor>
</comment>
<evidence type="ECO:0000256" key="1">
    <source>
        <dbReference type="ARBA" id="ARBA00001946"/>
    </source>
</evidence>
<dbReference type="GO" id="GO:0016094">
    <property type="term" value="P:polyprenol biosynthetic process"/>
    <property type="evidence" value="ECO:0007669"/>
    <property type="project" value="TreeGrafter"/>
</dbReference>
<reference evidence="4 5" key="1">
    <citation type="journal article" date="2019" name="Nat. Plants">
        <title>Stout camphor tree genome fills gaps in understanding of flowering plant genome evolution.</title>
        <authorList>
            <person name="Chaw S.M."/>
            <person name="Liu Y.C."/>
            <person name="Wu Y.W."/>
            <person name="Wang H.Y."/>
            <person name="Lin C.I."/>
            <person name="Wu C.S."/>
            <person name="Ke H.M."/>
            <person name="Chang L.Y."/>
            <person name="Hsu C.Y."/>
            <person name="Yang H.T."/>
            <person name="Sudianto E."/>
            <person name="Hsu M.H."/>
            <person name="Wu K.P."/>
            <person name="Wang L.N."/>
            <person name="Leebens-Mack J.H."/>
            <person name="Tsai I.J."/>
        </authorList>
    </citation>
    <scope>NUCLEOTIDE SEQUENCE [LARGE SCALE GENOMIC DNA]</scope>
    <source>
        <strain evidence="5">cv. Chaw 1501</strain>
        <tissue evidence="4">Young leaves</tissue>
    </source>
</reference>
<dbReference type="FunFam" id="3.40.1180.10:FF:000001">
    <property type="entry name" value="(2E,6E)-farnesyl-diphosphate-specific ditrans,polycis-undecaprenyl-diphosphate synthase"/>
    <property type="match status" value="1"/>
</dbReference>
<dbReference type="PANTHER" id="PTHR10291:SF0">
    <property type="entry name" value="DEHYDRODOLICHYL DIPHOSPHATE SYNTHASE 2"/>
    <property type="match status" value="1"/>
</dbReference>
<evidence type="ECO:0000256" key="2">
    <source>
        <dbReference type="ARBA" id="ARBA00022679"/>
    </source>
</evidence>
<evidence type="ECO:0000313" key="5">
    <source>
        <dbReference type="Proteomes" id="UP000283530"/>
    </source>
</evidence>
<sequence>MPCSSSLQLLPFAVPIPTLPSQRSSLSSSCPSALCCRSSFSSSSSLDKCKPHDCFSVSSVPSPDRTTSRFRKRAWPVPKPVPVTSSSSAEVGVEEEEEASVNGDLFPEGLSRDLMPRHVAVIMDGNGRWAKARRLHPSAGHQEGVRVLKEMIKLSCKWGIRVLTVFAFSAENWLRPKAEVDFLISLFESVLRADIENFVRENIRLCVIGDSSRLPVSLQILINEAEEMTKDNTRLDLLVAVSYSGRNDIVQACQKIAGKVKDGLLEPGNITESIIEQELETNCAADFPCPDLLIRTSGELRVSNFLLWQLAYTELFFTSSLWPDFGESEYVEALHSFQQRQRRFGGRV</sequence>
<dbReference type="GO" id="GO:0045547">
    <property type="term" value="F:ditrans,polycis-polyprenyl diphosphate synthase [(2E,6E)-farnesyl diphosphate specific] activity"/>
    <property type="evidence" value="ECO:0007669"/>
    <property type="project" value="TreeGrafter"/>
</dbReference>
<name>A0A443PGE0_9MAGN</name>
<dbReference type="PANTHER" id="PTHR10291">
    <property type="entry name" value="DEHYDRODOLICHYL DIPHOSPHATE SYNTHASE FAMILY MEMBER"/>
    <property type="match status" value="1"/>
</dbReference>
<protein>
    <recommendedName>
        <fullName evidence="3">Alkyl transferase</fullName>
        <ecNumber evidence="3">2.5.1.-</ecNumber>
    </recommendedName>
</protein>
<dbReference type="Gene3D" id="3.40.1180.10">
    <property type="entry name" value="Decaprenyl diphosphate synthase-like"/>
    <property type="match status" value="1"/>
</dbReference>
<dbReference type="STRING" id="337451.A0A443PGE0"/>
<organism evidence="4 5">
    <name type="scientific">Cinnamomum micranthum f. kanehirae</name>
    <dbReference type="NCBI Taxonomy" id="337451"/>
    <lineage>
        <taxon>Eukaryota</taxon>
        <taxon>Viridiplantae</taxon>
        <taxon>Streptophyta</taxon>
        <taxon>Embryophyta</taxon>
        <taxon>Tracheophyta</taxon>
        <taxon>Spermatophyta</taxon>
        <taxon>Magnoliopsida</taxon>
        <taxon>Magnoliidae</taxon>
        <taxon>Laurales</taxon>
        <taxon>Lauraceae</taxon>
        <taxon>Cinnamomum</taxon>
    </lineage>
</organism>
<dbReference type="PROSITE" id="PS01066">
    <property type="entry name" value="UPP_SYNTHASE"/>
    <property type="match status" value="1"/>
</dbReference>
<keyword evidence="5" id="KW-1185">Reference proteome</keyword>
<dbReference type="Pfam" id="PF01255">
    <property type="entry name" value="Prenyltransf"/>
    <property type="match status" value="1"/>
</dbReference>
<evidence type="ECO:0000256" key="3">
    <source>
        <dbReference type="RuleBase" id="RU363018"/>
    </source>
</evidence>
<evidence type="ECO:0000313" key="4">
    <source>
        <dbReference type="EMBL" id="RWR89830.1"/>
    </source>
</evidence>
<dbReference type="InterPro" id="IPR001441">
    <property type="entry name" value="UPP_synth-like"/>
</dbReference>
<proteinExistence type="inferred from homology"/>
<dbReference type="Proteomes" id="UP000283530">
    <property type="component" value="Unassembled WGS sequence"/>
</dbReference>
<dbReference type="EC" id="2.5.1.-" evidence="3"/>
<keyword evidence="2 3" id="KW-0808">Transferase</keyword>
<dbReference type="InterPro" id="IPR036424">
    <property type="entry name" value="UPP_synth-like_sf"/>
</dbReference>
<dbReference type="GO" id="GO:0005737">
    <property type="term" value="C:cytoplasm"/>
    <property type="evidence" value="ECO:0007669"/>
    <property type="project" value="UniProtKB-ARBA"/>
</dbReference>
<dbReference type="AlphaFoldDB" id="A0A443PGE0"/>
<dbReference type="InterPro" id="IPR018520">
    <property type="entry name" value="UPP_synth-like_CS"/>
</dbReference>
<dbReference type="NCBIfam" id="TIGR00055">
    <property type="entry name" value="uppS"/>
    <property type="match status" value="1"/>
</dbReference>
<comment type="similarity">
    <text evidence="3">Belongs to the UPP synthase family.</text>
</comment>
<dbReference type="OrthoDB" id="4173905at2759"/>
<dbReference type="EMBL" id="QPKB01000007">
    <property type="protein sequence ID" value="RWR89830.1"/>
    <property type="molecule type" value="Genomic_DNA"/>
</dbReference>
<gene>
    <name evidence="4" type="ORF">CKAN_01890200</name>
</gene>